<dbReference type="Proteomes" id="UP000007842">
    <property type="component" value="Chromosome"/>
</dbReference>
<name>G8WRB8_STREN</name>
<evidence type="ECO:0000313" key="2">
    <source>
        <dbReference type="Proteomes" id="UP000007842"/>
    </source>
</evidence>
<dbReference type="RefSeq" id="WP_014627366.1">
    <property type="nucleotide sequence ID" value="NC_016111.1"/>
</dbReference>
<dbReference type="KEGG" id="scy:SCATT_05630"/>
<dbReference type="HOGENOM" id="CLU_1757745_0_0_11"/>
<protein>
    <submittedName>
        <fullName evidence="1">Uncharacterized protein</fullName>
    </submittedName>
</protein>
<evidence type="ECO:0000313" key="1">
    <source>
        <dbReference type="EMBL" id="AEW92934.1"/>
    </source>
</evidence>
<accession>G8WRB8</accession>
<proteinExistence type="predicted"/>
<dbReference type="PATRIC" id="fig|1003195.29.peg.560"/>
<sequence>MKGVGVVRRAFAKRDDHADYFHGMPTATRTGCQLIVTIYHQEEFRIALGGEHSGQKQRNFEVELACYIRSRTPHAEDAQDDVYALQDALLEHLRADRTLGSAVFQAGEHMTHGNAAIRIEYGQPESRAELTKSFMSVQFSACEIVPQA</sequence>
<dbReference type="AlphaFoldDB" id="G8WRB8"/>
<dbReference type="eggNOG" id="ENOG50323JA">
    <property type="taxonomic scope" value="Bacteria"/>
</dbReference>
<organism evidence="1 2">
    <name type="scientific">Streptantibioticus cattleyicolor (strain ATCC 35852 / DSM 46488 / JCM 4925 / NBRC 14057 / NRRL 8057)</name>
    <name type="common">Streptomyces cattleya</name>
    <dbReference type="NCBI Taxonomy" id="1003195"/>
    <lineage>
        <taxon>Bacteria</taxon>
        <taxon>Bacillati</taxon>
        <taxon>Actinomycetota</taxon>
        <taxon>Actinomycetes</taxon>
        <taxon>Kitasatosporales</taxon>
        <taxon>Streptomycetaceae</taxon>
        <taxon>Streptantibioticus</taxon>
    </lineage>
</organism>
<gene>
    <name evidence="1" type="ordered locus">SCATT_05630</name>
</gene>
<reference evidence="2" key="1">
    <citation type="submission" date="2011-12" db="EMBL/GenBank/DDBJ databases">
        <title>Complete genome sequence of Streptomyces cattleya strain DSM 46488.</title>
        <authorList>
            <person name="Ou H.-Y."/>
            <person name="Li P."/>
            <person name="Zhao C."/>
            <person name="O'Hagan D."/>
            <person name="Deng Z."/>
        </authorList>
    </citation>
    <scope>NUCLEOTIDE SEQUENCE [LARGE SCALE GENOMIC DNA]</scope>
    <source>
        <strain evidence="2">ATCC 35852 / DSM 46488 / JCM 4925 / NBRC 14057 / NRRL 8057</strain>
    </source>
</reference>
<dbReference type="STRING" id="1003195.SCATT_05630"/>
<dbReference type="EMBL" id="CP003219">
    <property type="protein sequence ID" value="AEW92934.1"/>
    <property type="molecule type" value="Genomic_DNA"/>
</dbReference>
<keyword evidence="2" id="KW-1185">Reference proteome</keyword>